<reference evidence="1 2" key="1">
    <citation type="submission" date="2020-06" db="EMBL/GenBank/DDBJ databases">
        <title>Schlegella sp. ID0723 isolated from air conditioner.</title>
        <authorList>
            <person name="Kim D.Y."/>
            <person name="Kim D.-U."/>
        </authorList>
    </citation>
    <scope>NUCLEOTIDE SEQUENCE [LARGE SCALE GENOMIC DNA]</scope>
    <source>
        <strain evidence="1 2">ID0723</strain>
    </source>
</reference>
<dbReference type="RefSeq" id="WP_176070534.1">
    <property type="nucleotide sequence ID" value="NZ_JABWMJ010000009.1"/>
</dbReference>
<dbReference type="AlphaFoldDB" id="A0A7Y6TY26"/>
<proteinExistence type="predicted"/>
<organism evidence="1 2">
    <name type="scientific">Piscinibacter koreensis</name>
    <dbReference type="NCBI Taxonomy" id="2742824"/>
    <lineage>
        <taxon>Bacteria</taxon>
        <taxon>Pseudomonadati</taxon>
        <taxon>Pseudomonadota</taxon>
        <taxon>Betaproteobacteria</taxon>
        <taxon>Burkholderiales</taxon>
        <taxon>Sphaerotilaceae</taxon>
        <taxon>Piscinibacter</taxon>
    </lineage>
</organism>
<gene>
    <name evidence="1" type="ORF">HQN59_18115</name>
</gene>
<dbReference type="Proteomes" id="UP000529637">
    <property type="component" value="Unassembled WGS sequence"/>
</dbReference>
<accession>A0A7Y6TY26</accession>
<name>A0A7Y6TY26_9BURK</name>
<keyword evidence="2" id="KW-1185">Reference proteome</keyword>
<evidence type="ECO:0000313" key="2">
    <source>
        <dbReference type="Proteomes" id="UP000529637"/>
    </source>
</evidence>
<evidence type="ECO:0000313" key="1">
    <source>
        <dbReference type="EMBL" id="NUZ07682.1"/>
    </source>
</evidence>
<comment type="caution">
    <text evidence="1">The sequence shown here is derived from an EMBL/GenBank/DDBJ whole genome shotgun (WGS) entry which is preliminary data.</text>
</comment>
<protein>
    <submittedName>
        <fullName evidence="1">Uncharacterized protein</fullName>
    </submittedName>
</protein>
<sequence length="67" mass="7599">MIIVHARGVAFKSAEKLGARVVRNRYWPMSMAERGFAAACDEVWHEVFQRVERQVNAKRPPTPSSGD</sequence>
<dbReference type="EMBL" id="JABWMJ010000009">
    <property type="protein sequence ID" value="NUZ07682.1"/>
    <property type="molecule type" value="Genomic_DNA"/>
</dbReference>